<sequence>MATRLFAWVLAVLGLYAPVTAQAASFAISNIVFSNEAGNDQGFKWSVEWAPDSRFDLETGEEAVVIYGALIIHDLRLPPALAHDSGAHDSGAQYSDAQYSGGSFQVSFDISPADGTVSMQGSPVARFLPNPLSVSVDFDNTPRAFSFGEGGVFLLTFLDSTRVENSGLFLLSAKIELISDSRPSNPAKDKAPEAQVTNIPEPAKHARLESTPIGTDAARFHSRTLPF</sequence>
<evidence type="ECO:0008006" key="5">
    <source>
        <dbReference type="Google" id="ProtNLM"/>
    </source>
</evidence>
<feature type="region of interest" description="Disordered" evidence="1">
    <location>
        <begin position="181"/>
        <end position="215"/>
    </location>
</feature>
<evidence type="ECO:0000256" key="1">
    <source>
        <dbReference type="SAM" id="MobiDB-lite"/>
    </source>
</evidence>
<comment type="caution">
    <text evidence="3">The sequence shown here is derived from an EMBL/GenBank/DDBJ whole genome shotgun (WGS) entry which is preliminary data.</text>
</comment>
<dbReference type="EMBL" id="VHSH01000011">
    <property type="protein sequence ID" value="TQV73272.1"/>
    <property type="molecule type" value="Genomic_DNA"/>
</dbReference>
<dbReference type="AlphaFoldDB" id="A0A545T7U9"/>
<reference evidence="3 4" key="1">
    <citation type="submission" date="2019-06" db="EMBL/GenBank/DDBJ databases">
        <title>Whole genome sequence for Rhodospirillaceae sp. R148.</title>
        <authorList>
            <person name="Wang G."/>
        </authorList>
    </citation>
    <scope>NUCLEOTIDE SEQUENCE [LARGE SCALE GENOMIC DNA]</scope>
    <source>
        <strain evidence="3 4">R148</strain>
    </source>
</reference>
<evidence type="ECO:0000256" key="2">
    <source>
        <dbReference type="SAM" id="SignalP"/>
    </source>
</evidence>
<keyword evidence="2" id="KW-0732">Signal</keyword>
<feature type="signal peptide" evidence="2">
    <location>
        <begin position="1"/>
        <end position="23"/>
    </location>
</feature>
<protein>
    <recommendedName>
        <fullName evidence="5">PEP-CTERM sorting domain-containing protein</fullName>
    </recommendedName>
</protein>
<name>A0A545T7U9_9PROT</name>
<proteinExistence type="predicted"/>
<dbReference type="RefSeq" id="WP_142899172.1">
    <property type="nucleotide sequence ID" value="NZ_ML660062.1"/>
</dbReference>
<evidence type="ECO:0000313" key="4">
    <source>
        <dbReference type="Proteomes" id="UP000315252"/>
    </source>
</evidence>
<dbReference type="Proteomes" id="UP000315252">
    <property type="component" value="Unassembled WGS sequence"/>
</dbReference>
<organism evidence="3 4">
    <name type="scientific">Denitrobaculum tricleocarpae</name>
    <dbReference type="NCBI Taxonomy" id="2591009"/>
    <lineage>
        <taxon>Bacteria</taxon>
        <taxon>Pseudomonadati</taxon>
        <taxon>Pseudomonadota</taxon>
        <taxon>Alphaproteobacteria</taxon>
        <taxon>Rhodospirillales</taxon>
        <taxon>Rhodospirillaceae</taxon>
        <taxon>Denitrobaculum</taxon>
    </lineage>
</organism>
<evidence type="ECO:0000313" key="3">
    <source>
        <dbReference type="EMBL" id="TQV73272.1"/>
    </source>
</evidence>
<feature type="chain" id="PRO_5022177438" description="PEP-CTERM sorting domain-containing protein" evidence="2">
    <location>
        <begin position="24"/>
        <end position="227"/>
    </location>
</feature>
<accession>A0A545T7U9</accession>
<keyword evidence="4" id="KW-1185">Reference proteome</keyword>
<gene>
    <name evidence="3" type="ORF">FKG95_24955</name>
</gene>